<dbReference type="OrthoDB" id="415460at2759"/>
<protein>
    <submittedName>
        <fullName evidence="14">Voltage-gated ion channel protein</fullName>
    </submittedName>
</protein>
<evidence type="ECO:0000313" key="15">
    <source>
        <dbReference type="Proteomes" id="UP000316726"/>
    </source>
</evidence>
<comment type="subcellular location">
    <subcellularLocation>
        <location evidence="1">Membrane</location>
        <topology evidence="1">Multi-pass membrane protein</topology>
    </subcellularLocation>
</comment>
<dbReference type="EMBL" id="CP031049">
    <property type="protein sequence ID" value="QDZ25179.1"/>
    <property type="molecule type" value="Genomic_DNA"/>
</dbReference>
<reference evidence="14 15" key="1">
    <citation type="submission" date="2018-07" db="EMBL/GenBank/DDBJ databases">
        <title>The complete nuclear genome of the prasinophyte Chloropicon primus (CCMP1205).</title>
        <authorList>
            <person name="Pombert J.-F."/>
            <person name="Otis C."/>
            <person name="Turmel M."/>
            <person name="Lemieux C."/>
        </authorList>
    </citation>
    <scope>NUCLEOTIDE SEQUENCE [LARGE SCALE GENOMIC DNA]</scope>
    <source>
        <strain evidence="14 15">CCMP1205</strain>
    </source>
</reference>
<dbReference type="PANTHER" id="PTHR11537">
    <property type="entry name" value="VOLTAGE-GATED POTASSIUM CHANNEL"/>
    <property type="match status" value="1"/>
</dbReference>
<dbReference type="InterPro" id="IPR027359">
    <property type="entry name" value="Volt_channel_dom_sf"/>
</dbReference>
<keyword evidence="4 12" id="KW-0812">Transmembrane</keyword>
<dbReference type="GO" id="GO:0008076">
    <property type="term" value="C:voltage-gated potassium channel complex"/>
    <property type="evidence" value="ECO:0007669"/>
    <property type="project" value="InterPro"/>
</dbReference>
<evidence type="ECO:0000313" key="14">
    <source>
        <dbReference type="EMBL" id="QDZ25179.1"/>
    </source>
</evidence>
<organism evidence="14 15">
    <name type="scientific">Chloropicon primus</name>
    <dbReference type="NCBI Taxonomy" id="1764295"/>
    <lineage>
        <taxon>Eukaryota</taxon>
        <taxon>Viridiplantae</taxon>
        <taxon>Chlorophyta</taxon>
        <taxon>Chloropicophyceae</taxon>
        <taxon>Chloropicales</taxon>
        <taxon>Chloropicaceae</taxon>
        <taxon>Chloropicon</taxon>
    </lineage>
</organism>
<dbReference type="GO" id="GO:0005249">
    <property type="term" value="F:voltage-gated potassium channel activity"/>
    <property type="evidence" value="ECO:0007669"/>
    <property type="project" value="InterPro"/>
</dbReference>
<keyword evidence="15" id="KW-1185">Reference proteome</keyword>
<dbReference type="AlphaFoldDB" id="A0A5B8MX69"/>
<feature type="transmembrane region" description="Helical" evidence="12">
    <location>
        <begin position="125"/>
        <end position="142"/>
    </location>
</feature>
<feature type="transmembrane region" description="Helical" evidence="12">
    <location>
        <begin position="389"/>
        <end position="410"/>
    </location>
</feature>
<keyword evidence="7" id="KW-0630">Potassium</keyword>
<dbReference type="PANTHER" id="PTHR11537:SF254">
    <property type="entry name" value="POTASSIUM VOLTAGE-GATED CHANNEL PROTEIN SHAB"/>
    <property type="match status" value="1"/>
</dbReference>
<dbReference type="STRING" id="1764295.A0A5B8MX69"/>
<dbReference type="Gene3D" id="1.20.120.350">
    <property type="entry name" value="Voltage-gated potassium channels. Chain C"/>
    <property type="match status" value="1"/>
</dbReference>
<dbReference type="GO" id="GO:0001508">
    <property type="term" value="P:action potential"/>
    <property type="evidence" value="ECO:0007669"/>
    <property type="project" value="TreeGrafter"/>
</dbReference>
<evidence type="ECO:0000256" key="8">
    <source>
        <dbReference type="ARBA" id="ARBA00022989"/>
    </source>
</evidence>
<evidence type="ECO:0000256" key="12">
    <source>
        <dbReference type="SAM" id="Phobius"/>
    </source>
</evidence>
<keyword evidence="3" id="KW-0633">Potassium transport</keyword>
<gene>
    <name evidence="14" type="ORF">A3770_16p76970</name>
</gene>
<keyword evidence="11" id="KW-0407">Ion channel</keyword>
<evidence type="ECO:0000256" key="2">
    <source>
        <dbReference type="ARBA" id="ARBA00022448"/>
    </source>
</evidence>
<proteinExistence type="predicted"/>
<evidence type="ECO:0000256" key="3">
    <source>
        <dbReference type="ARBA" id="ARBA00022538"/>
    </source>
</evidence>
<accession>A0A5B8MX69</accession>
<keyword evidence="6" id="KW-0851">Voltage-gated channel</keyword>
<evidence type="ECO:0000256" key="11">
    <source>
        <dbReference type="ARBA" id="ARBA00023303"/>
    </source>
</evidence>
<evidence type="ECO:0000256" key="10">
    <source>
        <dbReference type="ARBA" id="ARBA00023136"/>
    </source>
</evidence>
<dbReference type="PRINTS" id="PR00169">
    <property type="entry name" value="KCHANNEL"/>
</dbReference>
<evidence type="ECO:0000256" key="6">
    <source>
        <dbReference type="ARBA" id="ARBA00022882"/>
    </source>
</evidence>
<evidence type="ECO:0000256" key="9">
    <source>
        <dbReference type="ARBA" id="ARBA00023065"/>
    </source>
</evidence>
<feature type="domain" description="Ion transport" evidence="13">
    <location>
        <begin position="130"/>
        <end position="419"/>
    </location>
</feature>
<evidence type="ECO:0000256" key="5">
    <source>
        <dbReference type="ARBA" id="ARBA00022826"/>
    </source>
</evidence>
<keyword evidence="8 12" id="KW-1133">Transmembrane helix</keyword>
<dbReference type="InterPro" id="IPR005821">
    <property type="entry name" value="Ion_trans_dom"/>
</dbReference>
<keyword evidence="10 12" id="KW-0472">Membrane</keyword>
<keyword evidence="5" id="KW-0631">Potassium channel</keyword>
<evidence type="ECO:0000256" key="7">
    <source>
        <dbReference type="ARBA" id="ARBA00022958"/>
    </source>
</evidence>
<dbReference type="Proteomes" id="UP000316726">
    <property type="component" value="Chromosome 16"/>
</dbReference>
<keyword evidence="9" id="KW-0406">Ion transport</keyword>
<evidence type="ECO:0000256" key="1">
    <source>
        <dbReference type="ARBA" id="ARBA00004141"/>
    </source>
</evidence>
<evidence type="ECO:0000256" key="4">
    <source>
        <dbReference type="ARBA" id="ARBA00022692"/>
    </source>
</evidence>
<dbReference type="SUPFAM" id="SSF81324">
    <property type="entry name" value="Voltage-gated potassium channels"/>
    <property type="match status" value="1"/>
</dbReference>
<name>A0A5B8MX69_9CHLO</name>
<dbReference type="Pfam" id="PF00520">
    <property type="entry name" value="Ion_trans"/>
    <property type="match status" value="1"/>
</dbReference>
<evidence type="ECO:0000259" key="13">
    <source>
        <dbReference type="Pfam" id="PF00520"/>
    </source>
</evidence>
<keyword evidence="2" id="KW-0813">Transport</keyword>
<dbReference type="FunFam" id="1.20.120.350:FF:000091">
    <property type="entry name" value="Predicted protein"/>
    <property type="match status" value="1"/>
</dbReference>
<dbReference type="Gene3D" id="1.10.287.70">
    <property type="match status" value="1"/>
</dbReference>
<dbReference type="InterPro" id="IPR028325">
    <property type="entry name" value="VG_K_chnl"/>
</dbReference>
<feature type="transmembrane region" description="Helical" evidence="12">
    <location>
        <begin position="257"/>
        <end position="278"/>
    </location>
</feature>
<sequence length="462" mass="53320">MLIFLEAYERTKECEIGKPLASFTELADCFYKTYPELFEGEDLKPQHFYLRHKEHHVYYEGFKLQDVFEGAVVECRAPRKAKPASLANFVKRKQIMDILSSNQNRKTGFREKLWTTLDDPGSSRLAGTITLFLLLLILLSTVNFCLETLPYFYTPSNECDNVWCYLECICISCFTVEIGLRLFSCPSYRMYFQDWMNIIDIVAVVPFYLEAMLMGVDIPGFAVFRVVRLVRVFRLLKMSRSSISIFVQTMKRSAKPLFMLIFFTSIATIIFSSLMYYFERGTYDHDLGVWKRLLYYSCPVRVSVYEPDLAVNHPPNSYILDYPCLLETSLNDQNAIYKCPYLYPKDKGCTHIYEQSPYDSIPATFWWCLVTMTTVGYGDMYPTRWYGRLLGMIVMVFGIVVLALPITVIGSNFHAIYDEYNQEVLAKGRVDYLDASLVTNAIETSNNNNVDSPAGNNSKNGE</sequence>
<feature type="transmembrane region" description="Helical" evidence="12">
    <location>
        <begin position="162"/>
        <end position="183"/>
    </location>
</feature>